<keyword evidence="9" id="KW-0067">ATP-binding</keyword>
<evidence type="ECO:0000256" key="2">
    <source>
        <dbReference type="ARBA" id="ARBA00004236"/>
    </source>
</evidence>
<dbReference type="GO" id="GO:0016036">
    <property type="term" value="P:cellular response to phosphate starvation"/>
    <property type="evidence" value="ECO:0007669"/>
    <property type="project" value="TreeGrafter"/>
</dbReference>
<dbReference type="CDD" id="cd00082">
    <property type="entry name" value="HisKA"/>
    <property type="match status" value="1"/>
</dbReference>
<dbReference type="SUPFAM" id="SSF47384">
    <property type="entry name" value="Homodimeric domain of signal transducing histidine kinase"/>
    <property type="match status" value="1"/>
</dbReference>
<keyword evidence="4" id="KW-1003">Cell membrane</keyword>
<dbReference type="InterPro" id="IPR036097">
    <property type="entry name" value="HisK_dim/P_sf"/>
</dbReference>
<dbReference type="STRING" id="1122180.Lokhon_01955"/>
<evidence type="ECO:0000256" key="10">
    <source>
        <dbReference type="ARBA" id="ARBA00023012"/>
    </source>
</evidence>
<evidence type="ECO:0000256" key="8">
    <source>
        <dbReference type="ARBA" id="ARBA00022777"/>
    </source>
</evidence>
<dbReference type="SMART" id="SM00387">
    <property type="entry name" value="HATPase_c"/>
    <property type="match status" value="1"/>
</dbReference>
<dbReference type="InterPro" id="IPR036890">
    <property type="entry name" value="HATPase_C_sf"/>
</dbReference>
<dbReference type="InterPro" id="IPR003661">
    <property type="entry name" value="HisK_dim/P_dom"/>
</dbReference>
<evidence type="ECO:0000259" key="12">
    <source>
        <dbReference type="PROSITE" id="PS50109"/>
    </source>
</evidence>
<dbReference type="SMART" id="SM00388">
    <property type="entry name" value="HisKA"/>
    <property type="match status" value="1"/>
</dbReference>
<feature type="domain" description="Histidine kinase" evidence="12">
    <location>
        <begin position="122"/>
        <end position="346"/>
    </location>
</feature>
<comment type="caution">
    <text evidence="13">The sequence shown here is derived from an EMBL/GenBank/DDBJ whole genome shotgun (WGS) entry which is preliminary data.</text>
</comment>
<evidence type="ECO:0000313" key="14">
    <source>
        <dbReference type="Proteomes" id="UP000025047"/>
    </source>
</evidence>
<keyword evidence="5" id="KW-0597">Phosphoprotein</keyword>
<dbReference type="eggNOG" id="COG5002">
    <property type="taxonomic scope" value="Bacteria"/>
</dbReference>
<keyword evidence="10" id="KW-0902">Two-component regulatory system</keyword>
<comment type="subcellular location">
    <subcellularLocation>
        <location evidence="2">Cell membrane</location>
    </subcellularLocation>
</comment>
<evidence type="ECO:0000256" key="7">
    <source>
        <dbReference type="ARBA" id="ARBA00022741"/>
    </source>
</evidence>
<organism evidence="13 14">
    <name type="scientific">Limimaricola hongkongensis DSM 17492</name>
    <dbReference type="NCBI Taxonomy" id="1122180"/>
    <lineage>
        <taxon>Bacteria</taxon>
        <taxon>Pseudomonadati</taxon>
        <taxon>Pseudomonadota</taxon>
        <taxon>Alphaproteobacteria</taxon>
        <taxon>Rhodobacterales</taxon>
        <taxon>Paracoccaceae</taxon>
        <taxon>Limimaricola</taxon>
    </lineage>
</organism>
<evidence type="ECO:0000256" key="5">
    <source>
        <dbReference type="ARBA" id="ARBA00022553"/>
    </source>
</evidence>
<dbReference type="GO" id="GO:0000155">
    <property type="term" value="F:phosphorelay sensor kinase activity"/>
    <property type="evidence" value="ECO:0007669"/>
    <property type="project" value="InterPro"/>
</dbReference>
<dbReference type="GO" id="GO:0005886">
    <property type="term" value="C:plasma membrane"/>
    <property type="evidence" value="ECO:0007669"/>
    <property type="project" value="UniProtKB-SubCell"/>
</dbReference>
<gene>
    <name evidence="13" type="ORF">Lokhon_01955</name>
</gene>
<dbReference type="Gene3D" id="1.10.287.130">
    <property type="match status" value="1"/>
</dbReference>
<dbReference type="Gene3D" id="3.30.450.20">
    <property type="entry name" value="PAS domain"/>
    <property type="match status" value="1"/>
</dbReference>
<dbReference type="Pfam" id="PF02518">
    <property type="entry name" value="HATPase_c"/>
    <property type="match status" value="1"/>
</dbReference>
<evidence type="ECO:0000256" key="9">
    <source>
        <dbReference type="ARBA" id="ARBA00022840"/>
    </source>
</evidence>
<evidence type="ECO:0000256" key="4">
    <source>
        <dbReference type="ARBA" id="ARBA00022475"/>
    </source>
</evidence>
<evidence type="ECO:0000256" key="3">
    <source>
        <dbReference type="ARBA" id="ARBA00012438"/>
    </source>
</evidence>
<dbReference type="InterPro" id="IPR003594">
    <property type="entry name" value="HATPase_dom"/>
</dbReference>
<dbReference type="EMBL" id="APGJ01000006">
    <property type="protein sequence ID" value="EYD71884.1"/>
    <property type="molecule type" value="Genomic_DNA"/>
</dbReference>
<sequence length="346" mass="37224">MTPSSLDSFAAALPIPVLLIDPSERIAAANPPALRLLGGAQVGRHYIAALRQPALLDAVEACLRDGTGGRARYLGREGSRDTAWTVTAGAVALPRGRGVALSFEDITAVEEAEAMRRDFVANVSHELRTPITALSGFIETLRGPARDDAAARERFLSIMQRETERLSRLVSDLLSLGRVEQAERLRPTAAVDLSALVAQVAAVLEPVAARDRVVIRADLPDDPVTVPGDEEQLRQVLTNLLGNAIKYGGADREVTLTLGAPDRHRELRGPGVRLDVADQGDGIAAHHIPRLTERFYRVDAHRSRAVGGTGLGLAIVKHIVNRHRGRLRIESVPGQGSRFSVILPAD</sequence>
<keyword evidence="11" id="KW-0472">Membrane</keyword>
<dbReference type="Gene3D" id="3.30.565.10">
    <property type="entry name" value="Histidine kinase-like ATPase, C-terminal domain"/>
    <property type="match status" value="1"/>
</dbReference>
<dbReference type="RefSeq" id="WP_017928560.1">
    <property type="nucleotide sequence ID" value="NZ_KB822998.1"/>
</dbReference>
<dbReference type="PANTHER" id="PTHR45453">
    <property type="entry name" value="PHOSPHATE REGULON SENSOR PROTEIN PHOR"/>
    <property type="match status" value="1"/>
</dbReference>
<proteinExistence type="predicted"/>
<evidence type="ECO:0000256" key="11">
    <source>
        <dbReference type="ARBA" id="ARBA00023136"/>
    </source>
</evidence>
<dbReference type="OrthoDB" id="9813151at2"/>
<dbReference type="AlphaFoldDB" id="A0A017HDK7"/>
<dbReference type="InterPro" id="IPR005467">
    <property type="entry name" value="His_kinase_dom"/>
</dbReference>
<dbReference type="PROSITE" id="PS50109">
    <property type="entry name" value="HIS_KIN"/>
    <property type="match status" value="1"/>
</dbReference>
<dbReference type="InterPro" id="IPR050351">
    <property type="entry name" value="BphY/WalK/GraS-like"/>
</dbReference>
<dbReference type="GO" id="GO:0005524">
    <property type="term" value="F:ATP binding"/>
    <property type="evidence" value="ECO:0007669"/>
    <property type="project" value="UniProtKB-KW"/>
</dbReference>
<reference evidence="13 14" key="1">
    <citation type="submission" date="2013-03" db="EMBL/GenBank/DDBJ databases">
        <authorList>
            <person name="Fiebig A."/>
            <person name="Goeker M."/>
            <person name="Klenk H.-P.P."/>
        </authorList>
    </citation>
    <scope>NUCLEOTIDE SEQUENCE [LARGE SCALE GENOMIC DNA]</scope>
    <source>
        <strain evidence="13 14">DSM 17492</strain>
    </source>
</reference>
<evidence type="ECO:0000313" key="13">
    <source>
        <dbReference type="EMBL" id="EYD71884.1"/>
    </source>
</evidence>
<keyword evidence="6 13" id="KW-0808">Transferase</keyword>
<dbReference type="SUPFAM" id="SSF55874">
    <property type="entry name" value="ATPase domain of HSP90 chaperone/DNA topoisomerase II/histidine kinase"/>
    <property type="match status" value="1"/>
</dbReference>
<dbReference type="FunFam" id="3.30.565.10:FF:000006">
    <property type="entry name" value="Sensor histidine kinase WalK"/>
    <property type="match status" value="1"/>
</dbReference>
<dbReference type="Proteomes" id="UP000025047">
    <property type="component" value="Unassembled WGS sequence"/>
</dbReference>
<dbReference type="PATRIC" id="fig|1122180.6.peg.1942"/>
<protein>
    <recommendedName>
        <fullName evidence="3">histidine kinase</fullName>
        <ecNumber evidence="3">2.7.13.3</ecNumber>
    </recommendedName>
</protein>
<dbReference type="PRINTS" id="PR00344">
    <property type="entry name" value="BCTRLSENSOR"/>
</dbReference>
<evidence type="ECO:0000256" key="1">
    <source>
        <dbReference type="ARBA" id="ARBA00000085"/>
    </source>
</evidence>
<dbReference type="Pfam" id="PF00512">
    <property type="entry name" value="HisKA"/>
    <property type="match status" value="1"/>
</dbReference>
<dbReference type="InterPro" id="IPR004358">
    <property type="entry name" value="Sig_transdc_His_kin-like_C"/>
</dbReference>
<dbReference type="GO" id="GO:0004721">
    <property type="term" value="F:phosphoprotein phosphatase activity"/>
    <property type="evidence" value="ECO:0007669"/>
    <property type="project" value="TreeGrafter"/>
</dbReference>
<comment type="catalytic activity">
    <reaction evidence="1">
        <text>ATP + protein L-histidine = ADP + protein N-phospho-L-histidine.</text>
        <dbReference type="EC" id="2.7.13.3"/>
    </reaction>
</comment>
<name>A0A017HDK7_9RHOB</name>
<keyword evidence="7" id="KW-0547">Nucleotide-binding</keyword>
<dbReference type="InterPro" id="IPR035965">
    <property type="entry name" value="PAS-like_dom_sf"/>
</dbReference>
<dbReference type="SUPFAM" id="SSF55785">
    <property type="entry name" value="PYP-like sensor domain (PAS domain)"/>
    <property type="match status" value="1"/>
</dbReference>
<keyword evidence="8" id="KW-0418">Kinase</keyword>
<evidence type="ECO:0000256" key="6">
    <source>
        <dbReference type="ARBA" id="ARBA00022679"/>
    </source>
</evidence>
<dbReference type="EC" id="2.7.13.3" evidence="3"/>
<dbReference type="PANTHER" id="PTHR45453:SF1">
    <property type="entry name" value="PHOSPHATE REGULON SENSOR PROTEIN PHOR"/>
    <property type="match status" value="1"/>
</dbReference>
<dbReference type="FunFam" id="1.10.287.130:FF:000008">
    <property type="entry name" value="Two-component sensor histidine kinase"/>
    <property type="match status" value="1"/>
</dbReference>
<accession>A0A017HDK7</accession>
<keyword evidence="14" id="KW-1185">Reference proteome</keyword>
<dbReference type="HOGENOM" id="CLU_000445_89_2_5"/>